<evidence type="ECO:0000259" key="5">
    <source>
        <dbReference type="Pfam" id="PF04055"/>
    </source>
</evidence>
<dbReference type="PANTHER" id="PTHR11228:SF7">
    <property type="entry name" value="PQQA PEPTIDE CYCLASE"/>
    <property type="match status" value="1"/>
</dbReference>
<evidence type="ECO:0000256" key="4">
    <source>
        <dbReference type="ARBA" id="ARBA00023014"/>
    </source>
</evidence>
<dbReference type="InterPro" id="IPR013785">
    <property type="entry name" value="Aldolase_TIM"/>
</dbReference>
<dbReference type="GO" id="GO:0051536">
    <property type="term" value="F:iron-sulfur cluster binding"/>
    <property type="evidence" value="ECO:0007669"/>
    <property type="project" value="UniProtKB-KW"/>
</dbReference>
<sequence length="184" mass="20171">MPHIFRFVNGTLLNDELLAQIQHLKKLRCVQLSLEGASPESNDAIRGKGTFQKVIRAIRLLRSGGVSVNIMFTLQRRNVEDIPSLINLAVAEGINSLTIERFVPTGSGAKIREELLSPEEIKRVFDYISGRAEQEINIGGLTSISRSRPLWVMCNRNAVTLDADPSNKDTAGGICSIGLDGLCI</sequence>
<dbReference type="InterPro" id="IPR007197">
    <property type="entry name" value="rSAM"/>
</dbReference>
<keyword evidence="2" id="KW-0479">Metal-binding</keyword>
<name>X1FW38_9ZZZZ</name>
<evidence type="ECO:0000256" key="3">
    <source>
        <dbReference type="ARBA" id="ARBA00023004"/>
    </source>
</evidence>
<evidence type="ECO:0000256" key="1">
    <source>
        <dbReference type="ARBA" id="ARBA00022691"/>
    </source>
</evidence>
<dbReference type="InterPro" id="IPR050377">
    <property type="entry name" value="Radical_SAM_PqqE_MftC-like"/>
</dbReference>
<organism evidence="6">
    <name type="scientific">marine sediment metagenome</name>
    <dbReference type="NCBI Taxonomy" id="412755"/>
    <lineage>
        <taxon>unclassified sequences</taxon>
        <taxon>metagenomes</taxon>
        <taxon>ecological metagenomes</taxon>
    </lineage>
</organism>
<keyword evidence="3" id="KW-0408">Iron</keyword>
<evidence type="ECO:0000313" key="6">
    <source>
        <dbReference type="EMBL" id="GAH33529.1"/>
    </source>
</evidence>
<dbReference type="SUPFAM" id="SSF102114">
    <property type="entry name" value="Radical SAM enzymes"/>
    <property type="match status" value="1"/>
</dbReference>
<keyword evidence="4" id="KW-0411">Iron-sulfur</keyword>
<dbReference type="GO" id="GO:0046872">
    <property type="term" value="F:metal ion binding"/>
    <property type="evidence" value="ECO:0007669"/>
    <property type="project" value="UniProtKB-KW"/>
</dbReference>
<dbReference type="Pfam" id="PF04055">
    <property type="entry name" value="Radical_SAM"/>
    <property type="match status" value="1"/>
</dbReference>
<reference evidence="6" key="1">
    <citation type="journal article" date="2014" name="Front. Microbiol.">
        <title>High frequency of phylogenetically diverse reductive dehalogenase-homologous genes in deep subseafloor sedimentary metagenomes.</title>
        <authorList>
            <person name="Kawai M."/>
            <person name="Futagami T."/>
            <person name="Toyoda A."/>
            <person name="Takaki Y."/>
            <person name="Nishi S."/>
            <person name="Hori S."/>
            <person name="Arai W."/>
            <person name="Tsubouchi T."/>
            <person name="Morono Y."/>
            <person name="Uchiyama I."/>
            <person name="Ito T."/>
            <person name="Fujiyama A."/>
            <person name="Inagaki F."/>
            <person name="Takami H."/>
        </authorList>
    </citation>
    <scope>NUCLEOTIDE SEQUENCE</scope>
    <source>
        <strain evidence="6">Expedition CK06-06</strain>
    </source>
</reference>
<gene>
    <name evidence="6" type="ORF">S03H2_19986</name>
</gene>
<accession>X1FW38</accession>
<dbReference type="AlphaFoldDB" id="X1FW38"/>
<dbReference type="InterPro" id="IPR058240">
    <property type="entry name" value="rSAM_sf"/>
</dbReference>
<feature type="non-terminal residue" evidence="6">
    <location>
        <position position="184"/>
    </location>
</feature>
<proteinExistence type="predicted"/>
<feature type="domain" description="Radical SAM core" evidence="5">
    <location>
        <begin position="8"/>
        <end position="88"/>
    </location>
</feature>
<dbReference type="EMBL" id="BARU01010491">
    <property type="protein sequence ID" value="GAH33529.1"/>
    <property type="molecule type" value="Genomic_DNA"/>
</dbReference>
<dbReference type="PANTHER" id="PTHR11228">
    <property type="entry name" value="RADICAL SAM DOMAIN PROTEIN"/>
    <property type="match status" value="1"/>
</dbReference>
<comment type="caution">
    <text evidence="6">The sequence shown here is derived from an EMBL/GenBank/DDBJ whole genome shotgun (WGS) entry which is preliminary data.</text>
</comment>
<evidence type="ECO:0000256" key="2">
    <source>
        <dbReference type="ARBA" id="ARBA00022723"/>
    </source>
</evidence>
<keyword evidence="1" id="KW-0949">S-adenosyl-L-methionine</keyword>
<protein>
    <recommendedName>
        <fullName evidence="5">Radical SAM core domain-containing protein</fullName>
    </recommendedName>
</protein>
<dbReference type="GO" id="GO:0003824">
    <property type="term" value="F:catalytic activity"/>
    <property type="evidence" value="ECO:0007669"/>
    <property type="project" value="InterPro"/>
</dbReference>
<dbReference type="Gene3D" id="3.20.20.70">
    <property type="entry name" value="Aldolase class I"/>
    <property type="match status" value="1"/>
</dbReference>